<evidence type="ECO:0000256" key="2">
    <source>
        <dbReference type="ARBA" id="ARBA00022448"/>
    </source>
</evidence>
<feature type="transmembrane region" description="Helical" evidence="10">
    <location>
        <begin position="60"/>
        <end position="83"/>
    </location>
</feature>
<organism evidence="11 12">
    <name type="scientific">Salix dunnii</name>
    <dbReference type="NCBI Taxonomy" id="1413687"/>
    <lineage>
        <taxon>Eukaryota</taxon>
        <taxon>Viridiplantae</taxon>
        <taxon>Streptophyta</taxon>
        <taxon>Embryophyta</taxon>
        <taxon>Tracheophyta</taxon>
        <taxon>Spermatophyta</taxon>
        <taxon>Magnoliopsida</taxon>
        <taxon>eudicotyledons</taxon>
        <taxon>Gunneridae</taxon>
        <taxon>Pentapetalae</taxon>
        <taxon>rosids</taxon>
        <taxon>fabids</taxon>
        <taxon>Malpighiales</taxon>
        <taxon>Salicaceae</taxon>
        <taxon>Saliceae</taxon>
        <taxon>Salix</taxon>
    </lineage>
</organism>
<feature type="transmembrane region" description="Helical" evidence="10">
    <location>
        <begin position="402"/>
        <end position="423"/>
    </location>
</feature>
<protein>
    <recommendedName>
        <fullName evidence="13">PIN-like protein</fullName>
    </recommendedName>
</protein>
<keyword evidence="2" id="KW-0813">Transport</keyword>
<keyword evidence="3 10" id="KW-0812">Transmembrane</keyword>
<feature type="transmembrane region" description="Helical" evidence="10">
    <location>
        <begin position="338"/>
        <end position="356"/>
    </location>
</feature>
<comment type="similarity">
    <text evidence="9">Belongs to the auxin efflux carrier (TC 2.A.69.2) family.</text>
</comment>
<evidence type="ECO:0000256" key="5">
    <source>
        <dbReference type="ARBA" id="ARBA00022989"/>
    </source>
</evidence>
<dbReference type="GO" id="GO:0009734">
    <property type="term" value="P:auxin-activated signaling pathway"/>
    <property type="evidence" value="ECO:0007669"/>
    <property type="project" value="UniProtKB-KW"/>
</dbReference>
<feature type="transmembrane region" description="Helical" evidence="10">
    <location>
        <begin position="298"/>
        <end position="318"/>
    </location>
</feature>
<feature type="transmembrane region" description="Helical" evidence="10">
    <location>
        <begin position="435"/>
        <end position="457"/>
    </location>
</feature>
<keyword evidence="4" id="KW-0256">Endoplasmic reticulum</keyword>
<evidence type="ECO:0000313" key="12">
    <source>
        <dbReference type="Proteomes" id="UP000657918"/>
    </source>
</evidence>
<comment type="function">
    <text evidence="8">Involved in cellular auxin homeostasis by regulating auxin metabolism. Regulates intracellular auxin accumulation at the endoplasmic reticulum and thus auxin availability for nuclear auxin signaling.</text>
</comment>
<reference evidence="11 12" key="1">
    <citation type="submission" date="2020-10" db="EMBL/GenBank/DDBJ databases">
        <title>Plant Genome Project.</title>
        <authorList>
            <person name="Zhang R.-G."/>
        </authorList>
    </citation>
    <scope>NUCLEOTIDE SEQUENCE [LARGE SCALE GENOMIC DNA]</scope>
    <source>
        <strain evidence="11">FAFU-HL-1</strain>
        <tissue evidence="11">Leaf</tissue>
    </source>
</reference>
<comment type="caution">
    <text evidence="11">The sequence shown here is derived from an EMBL/GenBank/DDBJ whole genome shotgun (WGS) entry which is preliminary data.</text>
</comment>
<dbReference type="OrthoDB" id="826369at2759"/>
<dbReference type="PANTHER" id="PTHR31651">
    <property type="match status" value="1"/>
</dbReference>
<name>A0A835MRP1_9ROSI</name>
<keyword evidence="7" id="KW-0927">Auxin signaling pathway</keyword>
<evidence type="ECO:0000256" key="6">
    <source>
        <dbReference type="ARBA" id="ARBA00023136"/>
    </source>
</evidence>
<evidence type="ECO:0000256" key="3">
    <source>
        <dbReference type="ARBA" id="ARBA00022692"/>
    </source>
</evidence>
<evidence type="ECO:0000256" key="1">
    <source>
        <dbReference type="ARBA" id="ARBA00004477"/>
    </source>
</evidence>
<dbReference type="GO" id="GO:0080162">
    <property type="term" value="P:endoplasmic reticulum to cytosol auxin transport"/>
    <property type="evidence" value="ECO:0007669"/>
    <property type="project" value="InterPro"/>
</dbReference>
<evidence type="ECO:0000256" key="8">
    <source>
        <dbReference type="ARBA" id="ARBA00025100"/>
    </source>
</evidence>
<feature type="transmembrane region" description="Helical" evidence="10">
    <location>
        <begin position="95"/>
        <end position="115"/>
    </location>
</feature>
<sequence length="461" mass="50040">MCRVEYCPFHNLFKSIFFCISENILCASIKCSERAAGVSTFKREFLQALQRSSEMGFLDLFVVAVVPVLKVLLITLVGLFLALDRIDLLGSTARPYLNNLIFYVFSPALVSSQLAGTITLQSLANLWFMPVNILLTFIIGSALAWILIKITRTPPHLQGLVIGCCSAGNLGNLLLIIVPAVCSESNSPFGDSTVCASYGMAYASLSMAVGAIYIWSYVFTIMRIYADNSAGNIENVLIADSESYTEALLPSSEKSSCHDHSAHGELPETVSEGKKMTFMERTFGRFKKFAANTNLKKVFAPATIAAIFGFIIGIVSPIRKVMIGDSAPLRVLESSASLLGQASIPCMALIMGSNLLKGLRRSEVSVSVIAGIVAVRTFFLPLIGIGIVKAAHHFGLVGSDSLYQFILLLQYALPPAMAIGVMAQLFKAGQSECSVIMLWCYVLAAFSLTLWSTFYMIRVDS</sequence>
<dbReference type="Pfam" id="PF03547">
    <property type="entry name" value="Mem_trans"/>
    <property type="match status" value="1"/>
</dbReference>
<evidence type="ECO:0008006" key="13">
    <source>
        <dbReference type="Google" id="ProtNLM"/>
    </source>
</evidence>
<keyword evidence="12" id="KW-1185">Reference proteome</keyword>
<feature type="transmembrane region" description="Helical" evidence="10">
    <location>
        <begin position="368"/>
        <end position="390"/>
    </location>
</feature>
<dbReference type="AlphaFoldDB" id="A0A835MRP1"/>
<keyword evidence="6 10" id="KW-0472">Membrane</keyword>
<comment type="subcellular location">
    <subcellularLocation>
        <location evidence="1">Endoplasmic reticulum membrane</location>
        <topology evidence="1">Multi-pass membrane protein</topology>
    </subcellularLocation>
</comment>
<feature type="transmembrane region" description="Helical" evidence="10">
    <location>
        <begin position="201"/>
        <end position="219"/>
    </location>
</feature>
<evidence type="ECO:0000256" key="7">
    <source>
        <dbReference type="ARBA" id="ARBA00023294"/>
    </source>
</evidence>
<keyword evidence="5 10" id="KW-1133">Transmembrane helix</keyword>
<dbReference type="EMBL" id="JADGMS010000016">
    <property type="protein sequence ID" value="KAF9667118.1"/>
    <property type="molecule type" value="Genomic_DNA"/>
</dbReference>
<dbReference type="InterPro" id="IPR045033">
    <property type="entry name" value="PILS1/3/4/5/7"/>
</dbReference>
<evidence type="ECO:0000256" key="10">
    <source>
        <dbReference type="SAM" id="Phobius"/>
    </source>
</evidence>
<feature type="transmembrane region" description="Helical" evidence="10">
    <location>
        <begin position="160"/>
        <end position="181"/>
    </location>
</feature>
<dbReference type="Proteomes" id="UP000657918">
    <property type="component" value="Chromosome 16"/>
</dbReference>
<dbReference type="InterPro" id="IPR004776">
    <property type="entry name" value="Mem_transp_PIN-like"/>
</dbReference>
<evidence type="ECO:0000313" key="11">
    <source>
        <dbReference type="EMBL" id="KAF9667118.1"/>
    </source>
</evidence>
<proteinExistence type="inferred from homology"/>
<gene>
    <name evidence="11" type="ORF">SADUNF_Sadunf16G0299700</name>
</gene>
<feature type="transmembrane region" description="Helical" evidence="10">
    <location>
        <begin position="127"/>
        <end position="148"/>
    </location>
</feature>
<dbReference type="PANTHER" id="PTHR31651:SF6">
    <property type="entry name" value="PROTEIN PIN-LIKES 1-LIKE"/>
    <property type="match status" value="1"/>
</dbReference>
<dbReference type="GO" id="GO:0005789">
    <property type="term" value="C:endoplasmic reticulum membrane"/>
    <property type="evidence" value="ECO:0007669"/>
    <property type="project" value="UniProtKB-SubCell"/>
</dbReference>
<evidence type="ECO:0000256" key="9">
    <source>
        <dbReference type="ARBA" id="ARBA00025752"/>
    </source>
</evidence>
<accession>A0A835MRP1</accession>
<evidence type="ECO:0000256" key="4">
    <source>
        <dbReference type="ARBA" id="ARBA00022824"/>
    </source>
</evidence>